<gene>
    <name evidence="1" type="ORF">NQ176_g2682</name>
</gene>
<accession>A0ACC1NPC9</accession>
<reference evidence="1" key="1">
    <citation type="submission" date="2022-08" db="EMBL/GenBank/DDBJ databases">
        <title>Genome Sequence of Lecanicillium fungicola.</title>
        <authorList>
            <person name="Buettner E."/>
        </authorList>
    </citation>
    <scope>NUCLEOTIDE SEQUENCE</scope>
    <source>
        <strain evidence="1">Babe33</strain>
    </source>
</reference>
<comment type="caution">
    <text evidence="1">The sequence shown here is derived from an EMBL/GenBank/DDBJ whole genome shotgun (WGS) entry which is preliminary data.</text>
</comment>
<organism evidence="1 2">
    <name type="scientific">Zarea fungicola</name>
    <dbReference type="NCBI Taxonomy" id="93591"/>
    <lineage>
        <taxon>Eukaryota</taxon>
        <taxon>Fungi</taxon>
        <taxon>Dikarya</taxon>
        <taxon>Ascomycota</taxon>
        <taxon>Pezizomycotina</taxon>
        <taxon>Sordariomycetes</taxon>
        <taxon>Hypocreomycetidae</taxon>
        <taxon>Hypocreales</taxon>
        <taxon>Cordycipitaceae</taxon>
        <taxon>Zarea</taxon>
    </lineage>
</organism>
<keyword evidence="2" id="KW-1185">Reference proteome</keyword>
<dbReference type="Proteomes" id="UP001143910">
    <property type="component" value="Unassembled WGS sequence"/>
</dbReference>
<evidence type="ECO:0000313" key="1">
    <source>
        <dbReference type="EMBL" id="KAJ2980366.1"/>
    </source>
</evidence>
<name>A0ACC1NPC9_9HYPO</name>
<proteinExistence type="predicted"/>
<protein>
    <submittedName>
        <fullName evidence="1">Uncharacterized protein</fullName>
    </submittedName>
</protein>
<sequence length="153" mass="16284">MSQPPSTPVKVPSSAVDYSPATLDPDLRSQINTILLRDGHVPKIQERLLHALNADSSNWPTVVQNHALQLLRSGEVITFPALLRRVLDDIQEATNTAPSSTNGNTGTNGTTAEGNSNGGGSGSKSMLAVPQSVVEETIRVTKECLETVVEIED</sequence>
<dbReference type="EMBL" id="JANJQO010000204">
    <property type="protein sequence ID" value="KAJ2980366.1"/>
    <property type="molecule type" value="Genomic_DNA"/>
</dbReference>
<evidence type="ECO:0000313" key="2">
    <source>
        <dbReference type="Proteomes" id="UP001143910"/>
    </source>
</evidence>